<feature type="transmembrane region" description="Helical" evidence="10">
    <location>
        <begin position="136"/>
        <end position="153"/>
    </location>
</feature>
<dbReference type="PANTHER" id="PTHR43823:SF3">
    <property type="entry name" value="MULTIDRUG EXPORT PROTEIN MEPA"/>
    <property type="match status" value="1"/>
</dbReference>
<name>G8QXK0_SPHPG</name>
<dbReference type="HOGENOM" id="CLU_012893_0_0_12"/>
<evidence type="ECO:0000313" key="11">
    <source>
        <dbReference type="EMBL" id="AEV29563.1"/>
    </source>
</evidence>
<feature type="transmembrane region" description="Helical" evidence="10">
    <location>
        <begin position="418"/>
        <end position="439"/>
    </location>
</feature>
<feature type="transmembrane region" description="Helical" evidence="10">
    <location>
        <begin position="98"/>
        <end position="116"/>
    </location>
</feature>
<feature type="transmembrane region" description="Helical" evidence="10">
    <location>
        <begin position="265"/>
        <end position="297"/>
    </location>
</feature>
<feature type="transmembrane region" description="Helical" evidence="10">
    <location>
        <begin position="235"/>
        <end position="259"/>
    </location>
</feature>
<dbReference type="InterPro" id="IPR002528">
    <property type="entry name" value="MATE_fam"/>
</dbReference>
<feature type="transmembrane region" description="Helical" evidence="10">
    <location>
        <begin position="12"/>
        <end position="33"/>
    </location>
</feature>
<reference evidence="11 12" key="1">
    <citation type="submission" date="2011-11" db="EMBL/GenBank/DDBJ databases">
        <title>Complete sequence of Spirochaeta sp. grapes.</title>
        <authorList>
            <consortium name="US DOE Joint Genome Institute"/>
            <person name="Lucas S."/>
            <person name="Han J."/>
            <person name="Lapidus A."/>
            <person name="Cheng J.-F."/>
            <person name="Goodwin L."/>
            <person name="Pitluck S."/>
            <person name="Peters L."/>
            <person name="Ovchinnikova G."/>
            <person name="Munk A.C."/>
            <person name="Detter J.C."/>
            <person name="Han C."/>
            <person name="Tapia R."/>
            <person name="Land M."/>
            <person name="Hauser L."/>
            <person name="Kyrpides N."/>
            <person name="Ivanova N."/>
            <person name="Pagani I."/>
            <person name="Ritalahtilisa K."/>
            <person name="Loeffler F."/>
            <person name="Woyke T."/>
        </authorList>
    </citation>
    <scope>NUCLEOTIDE SEQUENCE [LARGE SCALE GENOMIC DNA]</scope>
    <source>
        <strain evidence="12">ATCC BAA-1885 / DSM 22778 / Grapes</strain>
    </source>
</reference>
<keyword evidence="9" id="KW-0046">Antibiotic resistance</keyword>
<feature type="transmembrane region" description="Helical" evidence="10">
    <location>
        <begin position="394"/>
        <end position="412"/>
    </location>
</feature>
<feature type="transmembrane region" description="Helical" evidence="10">
    <location>
        <begin position="165"/>
        <end position="188"/>
    </location>
</feature>
<dbReference type="GO" id="GO:0005886">
    <property type="term" value="C:plasma membrane"/>
    <property type="evidence" value="ECO:0007669"/>
    <property type="project" value="UniProtKB-SubCell"/>
</dbReference>
<dbReference type="GO" id="GO:0046677">
    <property type="term" value="P:response to antibiotic"/>
    <property type="evidence" value="ECO:0007669"/>
    <property type="project" value="UniProtKB-KW"/>
</dbReference>
<keyword evidence="12" id="KW-1185">Reference proteome</keyword>
<proteinExistence type="inferred from homology"/>
<dbReference type="InterPro" id="IPR045070">
    <property type="entry name" value="MATE_MepA-like"/>
</dbReference>
<keyword evidence="6 10" id="KW-0812">Transmembrane</keyword>
<dbReference type="CDD" id="cd13143">
    <property type="entry name" value="MATE_MepA_like"/>
    <property type="match status" value="1"/>
</dbReference>
<feature type="transmembrane region" description="Helical" evidence="10">
    <location>
        <begin position="362"/>
        <end position="382"/>
    </location>
</feature>
<keyword evidence="7 10" id="KW-1133">Transmembrane helix</keyword>
<keyword evidence="4" id="KW-0813">Transport</keyword>
<dbReference type="eggNOG" id="COG0534">
    <property type="taxonomic scope" value="Bacteria"/>
</dbReference>
<dbReference type="KEGG" id="sgp:SpiGrapes_1766"/>
<evidence type="ECO:0000256" key="3">
    <source>
        <dbReference type="ARBA" id="ARBA00022106"/>
    </source>
</evidence>
<evidence type="ECO:0000256" key="1">
    <source>
        <dbReference type="ARBA" id="ARBA00004651"/>
    </source>
</evidence>
<dbReference type="AlphaFoldDB" id="G8QXK0"/>
<evidence type="ECO:0000256" key="9">
    <source>
        <dbReference type="ARBA" id="ARBA00023251"/>
    </source>
</evidence>
<comment type="subcellular location">
    <subcellularLocation>
        <location evidence="1">Cell membrane</location>
        <topology evidence="1">Multi-pass membrane protein</topology>
    </subcellularLocation>
</comment>
<protein>
    <recommendedName>
        <fullName evidence="3">Multidrug export protein MepA</fullName>
    </recommendedName>
</protein>
<keyword evidence="8 10" id="KW-0472">Membrane</keyword>
<dbReference type="Pfam" id="PF01554">
    <property type="entry name" value="MatE"/>
    <property type="match status" value="2"/>
</dbReference>
<feature type="transmembrane region" description="Helical" evidence="10">
    <location>
        <begin position="53"/>
        <end position="78"/>
    </location>
</feature>
<dbReference type="STRING" id="158190.SpiGrapes_1766"/>
<dbReference type="NCBIfam" id="TIGR00797">
    <property type="entry name" value="matE"/>
    <property type="match status" value="1"/>
</dbReference>
<dbReference type="EMBL" id="CP003155">
    <property type="protein sequence ID" value="AEV29563.1"/>
    <property type="molecule type" value="Genomic_DNA"/>
</dbReference>
<dbReference type="InterPro" id="IPR051327">
    <property type="entry name" value="MATE_MepA_subfamily"/>
</dbReference>
<feature type="transmembrane region" description="Helical" evidence="10">
    <location>
        <begin position="194"/>
        <end position="215"/>
    </location>
</feature>
<dbReference type="Proteomes" id="UP000005632">
    <property type="component" value="Chromosome"/>
</dbReference>
<evidence type="ECO:0000313" key="12">
    <source>
        <dbReference type="Proteomes" id="UP000005632"/>
    </source>
</evidence>
<keyword evidence="5" id="KW-1003">Cell membrane</keyword>
<feature type="transmembrane region" description="Helical" evidence="10">
    <location>
        <begin position="318"/>
        <end position="342"/>
    </location>
</feature>
<evidence type="ECO:0000256" key="5">
    <source>
        <dbReference type="ARBA" id="ARBA00022475"/>
    </source>
</evidence>
<accession>G8QXK0</accession>
<evidence type="ECO:0000256" key="6">
    <source>
        <dbReference type="ARBA" id="ARBA00022692"/>
    </source>
</evidence>
<evidence type="ECO:0000256" key="8">
    <source>
        <dbReference type="ARBA" id="ARBA00023136"/>
    </source>
</evidence>
<dbReference type="PIRSF" id="PIRSF006603">
    <property type="entry name" value="DinF"/>
    <property type="match status" value="1"/>
</dbReference>
<dbReference type="GO" id="GO:0015297">
    <property type="term" value="F:antiporter activity"/>
    <property type="evidence" value="ECO:0007669"/>
    <property type="project" value="InterPro"/>
</dbReference>
<comment type="similarity">
    <text evidence="2">Belongs to the multi antimicrobial extrusion (MATE) (TC 2.A.66.1) family. MepA subfamily.</text>
</comment>
<gene>
    <name evidence="11" type="ordered locus">SpiGrapes_1766</name>
</gene>
<evidence type="ECO:0000256" key="7">
    <source>
        <dbReference type="ARBA" id="ARBA00022989"/>
    </source>
</evidence>
<sequence>MDKTAELGTKPIGKLLAQYSIPAVIAMVVNAIYNVVDRVFIGQFAGEEALAGLTIAFPVMMIIFAFANLIGIGGASLLSIKLGQKDEKAASQVFGNTLGFGLLVTAVILVTIFTNLQSILNLFGATAEVMNYATTYLRIIIAGFIFQMLSFILNSSVRTEGRPLLSMVAMISSALTNIVLDFVFIRIFGWGVAGAAIATVAGQLVGLAILVSFYLRGKSHLHLSIKDFALKRVILVQIVTIGFATFLSTVGTSIAMLFINRGLSYYGGVAAVTAMGVINSLYTFFIMPIIGITQGIMPIIGYNHGAKQKDRVSKTLRLGIFIGIAFSTIVFLLMQLFPTTFISMFLESGSSTVAVTKNGLRIFLLMLPLLSINLIGVAYFQAVGKGTVSMILGMLRQFLFLLPLLFILPSMWGLDGVWAATPIADGFAILVTFVVLILARKKDAAREVC</sequence>
<evidence type="ECO:0000256" key="2">
    <source>
        <dbReference type="ARBA" id="ARBA00008417"/>
    </source>
</evidence>
<dbReference type="PANTHER" id="PTHR43823">
    <property type="entry name" value="SPORULATION PROTEIN YKVU"/>
    <property type="match status" value="1"/>
</dbReference>
<organism evidence="11 12">
    <name type="scientific">Sphaerochaeta pleomorpha (strain ATCC BAA-1885 / DSM 22778 / Grapes)</name>
    <dbReference type="NCBI Taxonomy" id="158190"/>
    <lineage>
        <taxon>Bacteria</taxon>
        <taxon>Pseudomonadati</taxon>
        <taxon>Spirochaetota</taxon>
        <taxon>Spirochaetia</taxon>
        <taxon>Spirochaetales</taxon>
        <taxon>Sphaerochaetaceae</taxon>
        <taxon>Sphaerochaeta</taxon>
    </lineage>
</organism>
<dbReference type="GO" id="GO:0042910">
    <property type="term" value="F:xenobiotic transmembrane transporter activity"/>
    <property type="evidence" value="ECO:0007669"/>
    <property type="project" value="InterPro"/>
</dbReference>
<dbReference type="InterPro" id="IPR048279">
    <property type="entry name" value="MdtK-like"/>
</dbReference>
<evidence type="ECO:0000256" key="10">
    <source>
        <dbReference type="SAM" id="Phobius"/>
    </source>
</evidence>
<dbReference type="RefSeq" id="WP_014270406.1">
    <property type="nucleotide sequence ID" value="NC_016633.1"/>
</dbReference>
<evidence type="ECO:0000256" key="4">
    <source>
        <dbReference type="ARBA" id="ARBA00022448"/>
    </source>
</evidence>